<organism evidence="2 3">
    <name type="scientific">Sphaerosporella brunnea</name>
    <dbReference type="NCBI Taxonomy" id="1250544"/>
    <lineage>
        <taxon>Eukaryota</taxon>
        <taxon>Fungi</taxon>
        <taxon>Dikarya</taxon>
        <taxon>Ascomycota</taxon>
        <taxon>Pezizomycotina</taxon>
        <taxon>Pezizomycetes</taxon>
        <taxon>Pezizales</taxon>
        <taxon>Pyronemataceae</taxon>
        <taxon>Sphaerosporella</taxon>
    </lineage>
</organism>
<dbReference type="PANTHER" id="PTHR33112:SF12">
    <property type="entry name" value="HETEROKARYON INCOMPATIBILITY DOMAIN-CONTAINING PROTEIN"/>
    <property type="match status" value="1"/>
</dbReference>
<dbReference type="PANTHER" id="PTHR33112">
    <property type="entry name" value="DOMAIN PROTEIN, PUTATIVE-RELATED"/>
    <property type="match status" value="1"/>
</dbReference>
<dbReference type="InParanoid" id="A0A5J5F5S6"/>
<evidence type="ECO:0000313" key="2">
    <source>
        <dbReference type="EMBL" id="KAA8911739.1"/>
    </source>
</evidence>
<evidence type="ECO:0000313" key="3">
    <source>
        <dbReference type="Proteomes" id="UP000326924"/>
    </source>
</evidence>
<evidence type="ECO:0000259" key="1">
    <source>
        <dbReference type="Pfam" id="PF06985"/>
    </source>
</evidence>
<name>A0A5J5F5S6_9PEZI</name>
<dbReference type="OrthoDB" id="5428863at2759"/>
<reference evidence="2 3" key="1">
    <citation type="submission" date="2019-09" db="EMBL/GenBank/DDBJ databases">
        <title>Draft genome of the ectomycorrhizal ascomycete Sphaerosporella brunnea.</title>
        <authorList>
            <consortium name="DOE Joint Genome Institute"/>
            <person name="Benucci G.M."/>
            <person name="Marozzi G."/>
            <person name="Antonielli L."/>
            <person name="Sanchez S."/>
            <person name="Marco P."/>
            <person name="Wang X."/>
            <person name="Falini L.B."/>
            <person name="Barry K."/>
            <person name="Haridas S."/>
            <person name="Lipzen A."/>
            <person name="Labutti K."/>
            <person name="Grigoriev I.V."/>
            <person name="Murat C."/>
            <person name="Martin F."/>
            <person name="Albertini E."/>
            <person name="Donnini D."/>
            <person name="Bonito G."/>
        </authorList>
    </citation>
    <scope>NUCLEOTIDE SEQUENCE [LARGE SCALE GENOMIC DNA]</scope>
    <source>
        <strain evidence="2 3">Sb_GMNB300</strain>
    </source>
</reference>
<dbReference type="AlphaFoldDB" id="A0A5J5F5S6"/>
<protein>
    <submittedName>
        <fullName evidence="2">Heterokaryon incompatibility protein-domain-containing protein</fullName>
    </submittedName>
</protein>
<dbReference type="Pfam" id="PF06985">
    <property type="entry name" value="HET"/>
    <property type="match status" value="1"/>
</dbReference>
<gene>
    <name evidence="2" type="ORF">FN846DRAFT_934646</name>
</gene>
<dbReference type="Proteomes" id="UP000326924">
    <property type="component" value="Unassembled WGS sequence"/>
</dbReference>
<feature type="domain" description="Heterokaryon incompatibility" evidence="1">
    <location>
        <begin position="235"/>
        <end position="381"/>
    </location>
</feature>
<proteinExistence type="predicted"/>
<dbReference type="InterPro" id="IPR010730">
    <property type="entry name" value="HET"/>
</dbReference>
<accession>A0A5J5F5S6</accession>
<keyword evidence="3" id="KW-1185">Reference proteome</keyword>
<dbReference type="EMBL" id="VXIS01000032">
    <property type="protein sequence ID" value="KAA8911739.1"/>
    <property type="molecule type" value="Genomic_DNA"/>
</dbReference>
<sequence>MAPILDRLSKRFKTSQSGASTAAPTPASAPLCQTCSSLDVDKILRLGVRQQDSIALGPLTTILANASNSNSLCGFCALVSHLISRTWRLEQYPDEDLTHVQISLWADPCGWASVPSPPRLESAHRIRFLASPRPSAIHRMMTERSVYIPLELQVLEEDAARFGRRRAFHGRRVGEVVDVGLLREWLRVCEKEHGGDCEVVRGKNVSSGDWLPEGARMVDVNRMALVDAPRKGCRYVALSYLWGSAGGEYQTLLANFEQRRRKGGLESVNLPATITDAIKLVRLLKERYLWIDALCIIQDDPADKAVQIKGMHAIYGAAALTVFAAGGDSAHARLPGLEPGSRKKQQKIENIQSLLLAVPLATMAETVAASVWDTRGWTFQERLLSRRRLLFTNEQVYFECQREIFSEDVIAESCKASGTYPAKYAGRRTLQPTGAAGSEVRRMFYSRDFMVAVEEYTRRRLTNISDIYNAMWAIITVFSQDYEDEPLPPDTGFLFGMPLSFLESAMLWQPALEAPAHARRKVDGLVTPSWSWAGWEGGVAFMKMNGYMHGPPDAARSLVDEWVIGGPDGKARRISTQRHLQKSLISKETDKYHGPPPAAPPGETIIDEGEALAAGMLVFRTTSAFLTVRKINNQVDLVATSTKDRSEVFGSLHHSVFEILSSTEKRMGRIVLPADTDVSVPLEFVVLSRAESGFVEETYDYAEFGVGYVGCLLNVMVVGMAAMRDGAEISERVGVGVVVEAGWAAAGFRERVVRLQ</sequence>
<comment type="caution">
    <text evidence="2">The sequence shown here is derived from an EMBL/GenBank/DDBJ whole genome shotgun (WGS) entry which is preliminary data.</text>
</comment>